<keyword evidence="11" id="KW-0368">Histidine biosynthesis</keyword>
<evidence type="ECO:0000256" key="1">
    <source>
        <dbReference type="ARBA" id="ARBA00000915"/>
    </source>
</evidence>
<dbReference type="GO" id="GO:0005524">
    <property type="term" value="F:ATP binding"/>
    <property type="evidence" value="ECO:0007669"/>
    <property type="project" value="UniProtKB-KW"/>
</dbReference>
<dbReference type="SUPFAM" id="SSF53850">
    <property type="entry name" value="Periplasmic binding protein-like II"/>
    <property type="match status" value="1"/>
</dbReference>
<evidence type="ECO:0000256" key="11">
    <source>
        <dbReference type="ARBA" id="ARBA00023102"/>
    </source>
</evidence>
<evidence type="ECO:0000256" key="10">
    <source>
        <dbReference type="ARBA" id="ARBA00022840"/>
    </source>
</evidence>
<dbReference type="GO" id="GO:0003879">
    <property type="term" value="F:ATP phosphoribosyltransferase activity"/>
    <property type="evidence" value="ECO:0007669"/>
    <property type="project" value="UniProtKB-EC"/>
</dbReference>
<proteinExistence type="predicted"/>
<evidence type="ECO:0000256" key="6">
    <source>
        <dbReference type="ARBA" id="ARBA00022605"/>
    </source>
</evidence>
<keyword evidence="10" id="KW-0067">ATP-binding</keyword>
<dbReference type="Pfam" id="PF01634">
    <property type="entry name" value="HisG"/>
    <property type="match status" value="1"/>
</dbReference>
<sequence>AAWGAAEAYPPEDADLAVITAADEAAVSTHGLIPLHRLLDGSAWLIANAGSLARKDLSPLLDLLARGTSRGETPHLRLPPPLPAGAQKQPAAPLRAETLRMALPDGHQQRHVVAVLRDAGLLPPRGYDESQCMRRPESPIEGLEIKVIRPQDMPQLVATGEMDLAVTGRDCVNEHLSRFPSSPIEEVVDLQRAQFNLAAVVSEGVTASDLSGALAHWRAQGRQVIRVASEFPGIADAYARSRHLGRYQVIPIAGASEGFVPEDAELLIEGTETGKTLVENRLKPIELLFRSTTCLVAGKGRKFRGRRREVFDHVLSALRSSTKAA</sequence>
<comment type="caution">
    <text evidence="14">The sequence shown here is derived from an EMBL/GenBank/DDBJ whole genome shotgun (WGS) entry which is preliminary data.</text>
</comment>
<dbReference type="GO" id="GO:0005737">
    <property type="term" value="C:cytoplasm"/>
    <property type="evidence" value="ECO:0007669"/>
    <property type="project" value="UniProtKB-SubCell"/>
</dbReference>
<evidence type="ECO:0000256" key="9">
    <source>
        <dbReference type="ARBA" id="ARBA00022741"/>
    </source>
</evidence>
<dbReference type="EC" id="2.4.2.17" evidence="4"/>
<evidence type="ECO:0000256" key="2">
    <source>
        <dbReference type="ARBA" id="ARBA00004496"/>
    </source>
</evidence>
<evidence type="ECO:0000256" key="5">
    <source>
        <dbReference type="ARBA" id="ARBA00022490"/>
    </source>
</evidence>
<keyword evidence="8" id="KW-0808">Transferase</keyword>
<evidence type="ECO:0000256" key="7">
    <source>
        <dbReference type="ARBA" id="ARBA00022676"/>
    </source>
</evidence>
<feature type="non-terminal residue" evidence="14">
    <location>
        <position position="1"/>
    </location>
</feature>
<organism evidence="14">
    <name type="scientific">marine sediment metagenome</name>
    <dbReference type="NCBI Taxonomy" id="412755"/>
    <lineage>
        <taxon>unclassified sequences</taxon>
        <taxon>metagenomes</taxon>
        <taxon>ecological metagenomes</taxon>
    </lineage>
</organism>
<reference evidence="14" key="1">
    <citation type="journal article" date="2015" name="Nature">
        <title>Complex archaea that bridge the gap between prokaryotes and eukaryotes.</title>
        <authorList>
            <person name="Spang A."/>
            <person name="Saw J.H."/>
            <person name="Jorgensen S.L."/>
            <person name="Zaremba-Niedzwiedzka K."/>
            <person name="Martijn J."/>
            <person name="Lind A.E."/>
            <person name="van Eijk R."/>
            <person name="Schleper C."/>
            <person name="Guy L."/>
            <person name="Ettema T.J."/>
        </authorList>
    </citation>
    <scope>NUCLEOTIDE SEQUENCE</scope>
</reference>
<dbReference type="PANTHER" id="PTHR21403">
    <property type="entry name" value="ATP PHOSPHORIBOSYLTRANSFERASE ATP-PRTASE"/>
    <property type="match status" value="1"/>
</dbReference>
<feature type="region of interest" description="Disordered" evidence="12">
    <location>
        <begin position="70"/>
        <end position="91"/>
    </location>
</feature>
<dbReference type="NCBIfam" id="TIGR00070">
    <property type="entry name" value="hisG"/>
    <property type="match status" value="1"/>
</dbReference>
<evidence type="ECO:0000256" key="3">
    <source>
        <dbReference type="ARBA" id="ARBA00004667"/>
    </source>
</evidence>
<evidence type="ECO:0000256" key="4">
    <source>
        <dbReference type="ARBA" id="ARBA00011946"/>
    </source>
</evidence>
<dbReference type="AlphaFoldDB" id="A0A0F9KGW3"/>
<evidence type="ECO:0000259" key="13">
    <source>
        <dbReference type="Pfam" id="PF01634"/>
    </source>
</evidence>
<keyword evidence="6" id="KW-0028">Amino-acid biosynthesis</keyword>
<keyword evidence="9" id="KW-0547">Nucleotide-binding</keyword>
<comment type="subcellular location">
    <subcellularLocation>
        <location evidence="2">Cytoplasm</location>
    </subcellularLocation>
</comment>
<dbReference type="GO" id="GO:0000105">
    <property type="term" value="P:L-histidine biosynthetic process"/>
    <property type="evidence" value="ECO:0007669"/>
    <property type="project" value="UniProtKB-UniPathway"/>
</dbReference>
<protein>
    <recommendedName>
        <fullName evidence="4">ATP phosphoribosyltransferase</fullName>
        <ecNumber evidence="4">2.4.2.17</ecNumber>
    </recommendedName>
</protein>
<gene>
    <name evidence="14" type="ORF">LCGC14_1404990</name>
</gene>
<dbReference type="UniPathway" id="UPA00031">
    <property type="reaction ID" value="UER00006"/>
</dbReference>
<dbReference type="EMBL" id="LAZR01009214">
    <property type="protein sequence ID" value="KKM73976.1"/>
    <property type="molecule type" value="Genomic_DNA"/>
</dbReference>
<evidence type="ECO:0000256" key="12">
    <source>
        <dbReference type="SAM" id="MobiDB-lite"/>
    </source>
</evidence>
<comment type="catalytic activity">
    <reaction evidence="1">
        <text>1-(5-phospho-beta-D-ribosyl)-ATP + diphosphate = 5-phospho-alpha-D-ribose 1-diphosphate + ATP</text>
        <dbReference type="Rhea" id="RHEA:18473"/>
        <dbReference type="ChEBI" id="CHEBI:30616"/>
        <dbReference type="ChEBI" id="CHEBI:33019"/>
        <dbReference type="ChEBI" id="CHEBI:58017"/>
        <dbReference type="ChEBI" id="CHEBI:73183"/>
        <dbReference type="EC" id="2.4.2.17"/>
    </reaction>
</comment>
<comment type="pathway">
    <text evidence="3">Amino-acid biosynthesis; L-histidine biosynthesis; L-histidine from 5-phospho-alpha-D-ribose 1-diphosphate: step 1/9.</text>
</comment>
<evidence type="ECO:0000313" key="14">
    <source>
        <dbReference type="EMBL" id="KKM73976.1"/>
    </source>
</evidence>
<feature type="domain" description="ATP phosphoribosyltransferase catalytic" evidence="13">
    <location>
        <begin position="149"/>
        <end position="315"/>
    </location>
</feature>
<dbReference type="PANTHER" id="PTHR21403:SF10">
    <property type="entry name" value="ATP PHOSPHORIBOSYLTRANSFERASE"/>
    <property type="match status" value="1"/>
</dbReference>
<accession>A0A0F9KGW3</accession>
<keyword evidence="7" id="KW-0328">Glycosyltransferase</keyword>
<evidence type="ECO:0000256" key="8">
    <source>
        <dbReference type="ARBA" id="ARBA00022679"/>
    </source>
</evidence>
<keyword evidence="5" id="KW-0963">Cytoplasm</keyword>
<name>A0A0F9KGW3_9ZZZZ</name>
<dbReference type="InterPro" id="IPR013820">
    <property type="entry name" value="ATP_PRibTrfase_cat"/>
</dbReference>
<dbReference type="Gene3D" id="3.40.190.10">
    <property type="entry name" value="Periplasmic binding protein-like II"/>
    <property type="match status" value="2"/>
</dbReference>
<dbReference type="InterPro" id="IPR001348">
    <property type="entry name" value="ATP_PRibTrfase_HisG"/>
</dbReference>